<dbReference type="AlphaFoldDB" id="A0A8J5RKZ6"/>
<evidence type="ECO:0000313" key="9">
    <source>
        <dbReference type="Proteomes" id="UP000729402"/>
    </source>
</evidence>
<feature type="domain" description="RWP-RK" evidence="7">
    <location>
        <begin position="297"/>
        <end position="379"/>
    </location>
</feature>
<dbReference type="GO" id="GO:0003677">
    <property type="term" value="F:DNA binding"/>
    <property type="evidence" value="ECO:0007669"/>
    <property type="project" value="UniProtKB-KW"/>
</dbReference>
<dbReference type="GO" id="GO:0003700">
    <property type="term" value="F:DNA-binding transcription factor activity"/>
    <property type="evidence" value="ECO:0007669"/>
    <property type="project" value="InterPro"/>
</dbReference>
<name>A0A8J5RKZ6_ZIZPA</name>
<evidence type="ECO:0000259" key="7">
    <source>
        <dbReference type="PROSITE" id="PS51519"/>
    </source>
</evidence>
<evidence type="ECO:0000256" key="1">
    <source>
        <dbReference type="ARBA" id="ARBA00004049"/>
    </source>
</evidence>
<keyword evidence="4" id="KW-0238">DNA-binding</keyword>
<dbReference type="InterPro" id="IPR044607">
    <property type="entry name" value="RKD-like"/>
</dbReference>
<dbReference type="InterPro" id="IPR003035">
    <property type="entry name" value="RWP-RK_dom"/>
</dbReference>
<keyword evidence="6" id="KW-0539">Nucleus</keyword>
<evidence type="ECO:0000256" key="4">
    <source>
        <dbReference type="ARBA" id="ARBA00023125"/>
    </source>
</evidence>
<comment type="function">
    <text evidence="1">Putative transcription factor.</text>
</comment>
<organism evidence="8 9">
    <name type="scientific">Zizania palustris</name>
    <name type="common">Northern wild rice</name>
    <dbReference type="NCBI Taxonomy" id="103762"/>
    <lineage>
        <taxon>Eukaryota</taxon>
        <taxon>Viridiplantae</taxon>
        <taxon>Streptophyta</taxon>
        <taxon>Embryophyta</taxon>
        <taxon>Tracheophyta</taxon>
        <taxon>Spermatophyta</taxon>
        <taxon>Magnoliopsida</taxon>
        <taxon>Liliopsida</taxon>
        <taxon>Poales</taxon>
        <taxon>Poaceae</taxon>
        <taxon>BOP clade</taxon>
        <taxon>Oryzoideae</taxon>
        <taxon>Oryzeae</taxon>
        <taxon>Zizaniinae</taxon>
        <taxon>Zizania</taxon>
    </lineage>
</organism>
<evidence type="ECO:0000313" key="8">
    <source>
        <dbReference type="EMBL" id="KAG8051118.1"/>
    </source>
</evidence>
<evidence type="ECO:0000256" key="5">
    <source>
        <dbReference type="ARBA" id="ARBA00023163"/>
    </source>
</evidence>
<protein>
    <recommendedName>
        <fullName evidence="7">RWP-RK domain-containing protein</fullName>
    </recommendedName>
</protein>
<dbReference type="EMBL" id="JAAALK010000289">
    <property type="protein sequence ID" value="KAG8051118.1"/>
    <property type="molecule type" value="Genomic_DNA"/>
</dbReference>
<evidence type="ECO:0000256" key="3">
    <source>
        <dbReference type="ARBA" id="ARBA00023054"/>
    </source>
</evidence>
<proteinExistence type="predicted"/>
<keyword evidence="5" id="KW-0804">Transcription</keyword>
<dbReference type="Proteomes" id="UP000729402">
    <property type="component" value="Unassembled WGS sequence"/>
</dbReference>
<dbReference type="Pfam" id="PF02042">
    <property type="entry name" value="RWP-RK"/>
    <property type="match status" value="1"/>
</dbReference>
<keyword evidence="2" id="KW-0805">Transcription regulation</keyword>
<comment type="caution">
    <text evidence="8">The sequence shown here is derived from an EMBL/GenBank/DDBJ whole genome shotgun (WGS) entry which is preliminary data.</text>
</comment>
<gene>
    <name evidence="8" type="ORF">GUJ93_ZPchr0009g823</name>
</gene>
<reference evidence="8" key="2">
    <citation type="submission" date="2021-02" db="EMBL/GenBank/DDBJ databases">
        <authorList>
            <person name="Kimball J.A."/>
            <person name="Haas M.W."/>
            <person name="Macchietto M."/>
            <person name="Kono T."/>
            <person name="Duquette J."/>
            <person name="Shao M."/>
        </authorList>
    </citation>
    <scope>NUCLEOTIDE SEQUENCE</scope>
    <source>
        <tissue evidence="8">Fresh leaf tissue</tissue>
    </source>
</reference>
<evidence type="ECO:0000256" key="2">
    <source>
        <dbReference type="ARBA" id="ARBA00023015"/>
    </source>
</evidence>
<dbReference type="OrthoDB" id="6270329at2759"/>
<dbReference type="PANTHER" id="PTHR46373">
    <property type="entry name" value="PROTEIN RKD4"/>
    <property type="match status" value="1"/>
</dbReference>
<keyword evidence="9" id="KW-1185">Reference proteome</keyword>
<dbReference type="PROSITE" id="PS51519">
    <property type="entry name" value="RWP_RK"/>
    <property type="match status" value="1"/>
</dbReference>
<evidence type="ECO:0000256" key="6">
    <source>
        <dbReference type="ARBA" id="ARBA00023242"/>
    </source>
</evidence>
<reference evidence="8" key="1">
    <citation type="journal article" date="2021" name="bioRxiv">
        <title>Whole Genome Assembly and Annotation of Northern Wild Rice, Zizania palustris L., Supports a Whole Genome Duplication in the Zizania Genus.</title>
        <authorList>
            <person name="Haas M."/>
            <person name="Kono T."/>
            <person name="Macchietto M."/>
            <person name="Millas R."/>
            <person name="McGilp L."/>
            <person name="Shao M."/>
            <person name="Duquette J."/>
            <person name="Hirsch C.N."/>
            <person name="Kimball J."/>
        </authorList>
    </citation>
    <scope>NUCLEOTIDE SEQUENCE</scope>
    <source>
        <tissue evidence="8">Fresh leaf tissue</tissue>
    </source>
</reference>
<keyword evidence="3" id="KW-0175">Coiled coil</keyword>
<dbReference type="PANTHER" id="PTHR46373:SF5">
    <property type="entry name" value="RWP-RK DOMAIN PROTEIN"/>
    <property type="match status" value="1"/>
</dbReference>
<accession>A0A8J5RKZ6</accession>
<sequence length="394" mass="42460">MSMAGGGDGRGPFDDYSFPLLVDNFDDDVMHLADLPVLANVVAAPALLPQTMDDGQRSSSVDDDLLDWSEMLDSCSEIDGARPPLTCVLLPVHGGASTSMSSTAPAPQVDALECSGCQVLRQVVHSNGFETSKLCIHGGAGVFYHALVDVHRVNLEAPAPALAHHSCIDFRGRGYEWVKHYLTDYAARRAAGGFAVVQDSISAFHDALCTTMASSSHVNDDAYKRVLTAESSRINDSGQHVIHPAAIQPAAASSRINESGQLVIHPAAIHPAAASGPSQKASYTTEKQQPFQQFAARSALAIQREKTAKLQLRDIAPYFDLPIAEAASKLGICVTALKGICRKCGVSRWPYRKVRCIDRQIAELRKSGNGDAVRNEIERLSASRRRIVACWCLE</sequence>